<comment type="caution">
    <text evidence="1">The sequence shown here is derived from an EMBL/GenBank/DDBJ whole genome shotgun (WGS) entry which is preliminary data.</text>
</comment>
<evidence type="ECO:0000313" key="1">
    <source>
        <dbReference type="EMBL" id="RBQ22873.1"/>
    </source>
</evidence>
<sequence length="60" mass="6845">MSLHIILVMEILNKYDANNDNDSWILRELGHAITNGKDLTKDQKKLKQSIKIGPIFNTGH</sequence>
<protein>
    <submittedName>
        <fullName evidence="1">Uncharacterized protein</fullName>
    </submittedName>
</protein>
<dbReference type="AlphaFoldDB" id="A0A366MAL4"/>
<gene>
    <name evidence="1" type="ORF">ALNOE001_14540</name>
</gene>
<dbReference type="EMBL" id="NIZT01000038">
    <property type="protein sequence ID" value="RBQ22873.1"/>
    <property type="molecule type" value="Genomic_DNA"/>
</dbReference>
<accession>A0A366MAL4</accession>
<dbReference type="Proteomes" id="UP000253099">
    <property type="component" value="Unassembled WGS sequence"/>
</dbReference>
<reference evidence="1 2" key="1">
    <citation type="submission" date="2018-06" db="EMBL/GenBank/DDBJ databases">
        <title>Genomic insight into two independent archaeal endosymbiosis events.</title>
        <authorList>
            <person name="Lind A.E."/>
            <person name="Lewis W.H."/>
            <person name="Spang A."/>
            <person name="Guy L."/>
            <person name="Embley M.T."/>
            <person name="Ettema T.J.G."/>
        </authorList>
    </citation>
    <scope>NUCLEOTIDE SEQUENCE [LARGE SCALE GENOMIC DNA]</scope>
    <source>
        <strain evidence="1">NOE</strain>
    </source>
</reference>
<keyword evidence="2" id="KW-1185">Reference proteome</keyword>
<proteinExistence type="predicted"/>
<name>A0A366MAL4_9EURY</name>
<organism evidence="1 2">
    <name type="scientific">Candidatus Methanobinarius endosymbioticus</name>
    <dbReference type="NCBI Taxonomy" id="2006182"/>
    <lineage>
        <taxon>Archaea</taxon>
        <taxon>Methanobacteriati</taxon>
        <taxon>Methanobacteriota</taxon>
        <taxon>Methanomada group</taxon>
        <taxon>Methanobacteria</taxon>
        <taxon>Methanobacteriales</taxon>
        <taxon>Methanobacteriaceae</taxon>
        <taxon>Candidatus Methanobinarius</taxon>
    </lineage>
</organism>
<evidence type="ECO:0000313" key="2">
    <source>
        <dbReference type="Proteomes" id="UP000253099"/>
    </source>
</evidence>